<dbReference type="SUPFAM" id="SSF55681">
    <property type="entry name" value="Class II aaRS and biotin synthetases"/>
    <property type="match status" value="1"/>
</dbReference>
<dbReference type="InterPro" id="IPR041616">
    <property type="entry name" value="PheRS_beta_core"/>
</dbReference>
<comment type="caution">
    <text evidence="20">The sequence shown here is derived from an EMBL/GenBank/DDBJ whole genome shotgun (WGS) entry which is preliminary data.</text>
</comment>
<dbReference type="Pfam" id="PF17759">
    <property type="entry name" value="tRNA_synthFbeta"/>
    <property type="match status" value="1"/>
</dbReference>
<comment type="similarity">
    <text evidence="2 15">Belongs to the phenylalanyl-tRNA synthetase beta subunit family. Type 1 subfamily.</text>
</comment>
<dbReference type="Gene3D" id="2.40.50.140">
    <property type="entry name" value="Nucleic acid-binding proteins"/>
    <property type="match status" value="1"/>
</dbReference>
<proteinExistence type="inferred from homology"/>
<evidence type="ECO:0000259" key="19">
    <source>
        <dbReference type="PROSITE" id="PS51483"/>
    </source>
</evidence>
<keyword evidence="6 15" id="KW-0436">Ligase</keyword>
<dbReference type="SMART" id="SM00873">
    <property type="entry name" value="B3_4"/>
    <property type="match status" value="1"/>
</dbReference>
<dbReference type="FunFam" id="3.30.56.10:FF:000002">
    <property type="entry name" value="Phenylalanine--tRNA ligase beta subunit"/>
    <property type="match status" value="1"/>
</dbReference>
<dbReference type="Pfam" id="PF03483">
    <property type="entry name" value="B3_4"/>
    <property type="match status" value="1"/>
</dbReference>
<dbReference type="GO" id="GO:0000287">
    <property type="term" value="F:magnesium ion binding"/>
    <property type="evidence" value="ECO:0007669"/>
    <property type="project" value="UniProtKB-UniRule"/>
</dbReference>
<dbReference type="InterPro" id="IPR045864">
    <property type="entry name" value="aa-tRNA-synth_II/BPL/LPL"/>
</dbReference>
<keyword evidence="5 16" id="KW-0820">tRNA-binding</keyword>
<dbReference type="InterPro" id="IPR045060">
    <property type="entry name" value="Phe-tRNA-ligase_IIc_bsu"/>
</dbReference>
<keyword evidence="13 15" id="KW-0030">Aminoacyl-tRNA synthetase</keyword>
<organism evidence="20 21">
    <name type="scientific">Telmatospirillum siberiense</name>
    <dbReference type="NCBI Taxonomy" id="382514"/>
    <lineage>
        <taxon>Bacteria</taxon>
        <taxon>Pseudomonadati</taxon>
        <taxon>Pseudomonadota</taxon>
        <taxon>Alphaproteobacteria</taxon>
        <taxon>Rhodospirillales</taxon>
        <taxon>Rhodospirillaceae</taxon>
        <taxon>Telmatospirillum</taxon>
    </lineage>
</organism>
<gene>
    <name evidence="15" type="primary">pheT</name>
    <name evidence="20" type="ORF">CWS72_19905</name>
</gene>
<evidence type="ECO:0000256" key="13">
    <source>
        <dbReference type="ARBA" id="ARBA00023146"/>
    </source>
</evidence>
<evidence type="ECO:0000256" key="16">
    <source>
        <dbReference type="PROSITE-ProRule" id="PRU00209"/>
    </source>
</evidence>
<keyword evidence="10 15" id="KW-0460">Magnesium</keyword>
<feature type="domain" description="TRNA-binding" evidence="17">
    <location>
        <begin position="39"/>
        <end position="148"/>
    </location>
</feature>
<protein>
    <recommendedName>
        <fullName evidence="15">Phenylalanine--tRNA ligase beta subunit</fullName>
        <ecNumber evidence="15">6.1.1.20</ecNumber>
    </recommendedName>
    <alternativeName>
        <fullName evidence="15">Phenylalanyl-tRNA synthetase beta subunit</fullName>
        <shortName evidence="15">PheRS</shortName>
    </alternativeName>
</protein>
<dbReference type="InterPro" id="IPR036690">
    <property type="entry name" value="Fdx_antiC-bd_sf"/>
</dbReference>
<comment type="subcellular location">
    <subcellularLocation>
        <location evidence="1 15">Cytoplasm</location>
    </subcellularLocation>
</comment>
<dbReference type="FunFam" id="2.40.50.140:FF:000045">
    <property type="entry name" value="Phenylalanine--tRNA ligase beta subunit"/>
    <property type="match status" value="1"/>
</dbReference>
<dbReference type="Gene3D" id="3.30.56.10">
    <property type="match status" value="2"/>
</dbReference>
<dbReference type="PROSITE" id="PS51483">
    <property type="entry name" value="B5"/>
    <property type="match status" value="1"/>
</dbReference>
<dbReference type="GO" id="GO:0009328">
    <property type="term" value="C:phenylalanine-tRNA ligase complex"/>
    <property type="evidence" value="ECO:0007669"/>
    <property type="project" value="TreeGrafter"/>
</dbReference>
<dbReference type="PANTHER" id="PTHR10947:SF0">
    <property type="entry name" value="PHENYLALANINE--TRNA LIGASE BETA SUBUNIT"/>
    <property type="match status" value="1"/>
</dbReference>
<dbReference type="RefSeq" id="WP_101252393.1">
    <property type="nucleotide sequence ID" value="NZ_PIUM01000027.1"/>
</dbReference>
<dbReference type="EMBL" id="PIUM01000027">
    <property type="protein sequence ID" value="PKU22743.1"/>
    <property type="molecule type" value="Genomic_DNA"/>
</dbReference>
<dbReference type="InterPro" id="IPR005147">
    <property type="entry name" value="tRNA_synthase_B5-dom"/>
</dbReference>
<dbReference type="InterPro" id="IPR005121">
    <property type="entry name" value="Fdx_antiC-bd"/>
</dbReference>
<dbReference type="NCBIfam" id="NF045760">
    <property type="entry name" value="YtpR"/>
    <property type="match status" value="1"/>
</dbReference>
<reference evidence="21" key="1">
    <citation type="submission" date="2017-12" db="EMBL/GenBank/DDBJ databases">
        <title>Draft genome sequence of Telmatospirillum siberiense 26-4b1T, an acidotolerant peatland alphaproteobacterium potentially involved in sulfur cycling.</title>
        <authorList>
            <person name="Hausmann B."/>
            <person name="Pjevac P."/>
            <person name="Schreck K."/>
            <person name="Herbold C.W."/>
            <person name="Daims H."/>
            <person name="Wagner M."/>
            <person name="Pester M."/>
            <person name="Loy A."/>
        </authorList>
    </citation>
    <scope>NUCLEOTIDE SEQUENCE [LARGE SCALE GENOMIC DNA]</scope>
    <source>
        <strain evidence="21">26-4b1</strain>
    </source>
</reference>
<dbReference type="EC" id="6.1.1.20" evidence="15"/>
<dbReference type="SMART" id="SM00896">
    <property type="entry name" value="FDX-ACB"/>
    <property type="match status" value="1"/>
</dbReference>
<sequence>MKFTLSWLKRHLDTTAGVDAIAERLTMLGLEVESLDDPAARLGGFITGQVMEAGPHPNADRLQLCKVSIGRETLQVVCGAPNARAGLKVVVALPGVVVPATGEALKKGNVRGVESQAMMCSWRELLLGEDHSGIIELPSNTPAGEPLTKVLSFDPVIDVAITPNRADCLGVRGIARDLAAAGLGKLKPLSVEPVKSSFTSPIGVSLDFPAEAPGACSLFAGRTIRGVRNGESPGWLKDWLTAVGLRPISALVDITNYFTIDLDRPLHVFDAAKLKGDVRARLARDGETLAALNGKSYDLDGSMTVIADDAGPQALGGVIGGEATSVSAGTTDVFLEAALFDPMRTAATGRRLAIESDARYRFERGIDPAFVVSGMELATRMIIELCGGEASQPVIVGKAPAESAPITFRPHRVEQLGGVSVPEEAMVAALEALGCKLSKVGTSYAVVPPSWRADVTGEHDLVEEVIRIHGYDHIPTVSMPRPSVVRPVLTAAQRQANWVRRGLAARGLVETVTWSFLPSSLAGLFGGGKAELTLANPISSDLDSMRPSVLANLVAAAGRNADRGFRDISLFELGPEFNGDQPGDQRLVAAGIRAGRAAARHWAEQARPVDAFDAKADAAGAVAAAGGPAEGLQVVAEAPAWYHPGRSGSLKLGPKTVIASFGEIHPRVLAALDIKGPVVGFEVFLEAVPLPKVRPTKAKSLLKVSPFHAIERDFAFVVDRSVSAEAVLRAAKGADKALISDVLLFDLYEGPHVGEDKKSLAIQVTLQPVEKTLTDAEIEAIAAKVVDAVGKATGGELRG</sequence>
<dbReference type="HAMAP" id="MF_00283">
    <property type="entry name" value="Phe_tRNA_synth_beta1"/>
    <property type="match status" value="1"/>
</dbReference>
<feature type="domain" description="FDX-ACB" evidence="18">
    <location>
        <begin position="705"/>
        <end position="798"/>
    </location>
</feature>
<keyword evidence="12 15" id="KW-0648">Protein biosynthesis</keyword>
<dbReference type="FunFam" id="3.30.70.380:FF:000001">
    <property type="entry name" value="Phenylalanine--tRNA ligase beta subunit"/>
    <property type="match status" value="1"/>
</dbReference>
<comment type="subunit">
    <text evidence="3 15">Tetramer of two alpha and two beta subunits.</text>
</comment>
<feature type="binding site" evidence="15">
    <location>
        <position position="464"/>
    </location>
    <ligand>
        <name>Mg(2+)</name>
        <dbReference type="ChEBI" id="CHEBI:18420"/>
        <note>shared with alpha subunit</note>
    </ligand>
</feature>
<evidence type="ECO:0000256" key="11">
    <source>
        <dbReference type="ARBA" id="ARBA00022884"/>
    </source>
</evidence>
<dbReference type="SUPFAM" id="SSF46955">
    <property type="entry name" value="Putative DNA-binding domain"/>
    <property type="match status" value="1"/>
</dbReference>
<dbReference type="PANTHER" id="PTHR10947">
    <property type="entry name" value="PHENYLALANYL-TRNA SYNTHETASE BETA CHAIN AND LEUCINE-RICH REPEAT-CONTAINING PROTEIN 47"/>
    <property type="match status" value="1"/>
</dbReference>
<evidence type="ECO:0000256" key="5">
    <source>
        <dbReference type="ARBA" id="ARBA00022555"/>
    </source>
</evidence>
<evidence type="ECO:0000256" key="3">
    <source>
        <dbReference type="ARBA" id="ARBA00011209"/>
    </source>
</evidence>
<feature type="binding site" evidence="15">
    <location>
        <position position="463"/>
    </location>
    <ligand>
        <name>Mg(2+)</name>
        <dbReference type="ChEBI" id="CHEBI:18420"/>
        <note>shared with alpha subunit</note>
    </ligand>
</feature>
<dbReference type="Gene3D" id="3.50.40.10">
    <property type="entry name" value="Phenylalanyl-trna Synthetase, Chain B, domain 3"/>
    <property type="match status" value="1"/>
</dbReference>
<evidence type="ECO:0000256" key="4">
    <source>
        <dbReference type="ARBA" id="ARBA00022490"/>
    </source>
</evidence>
<dbReference type="PROSITE" id="PS50886">
    <property type="entry name" value="TRBD"/>
    <property type="match status" value="1"/>
</dbReference>
<dbReference type="InterPro" id="IPR033714">
    <property type="entry name" value="tRNA_bind_bactPheRS"/>
</dbReference>
<feature type="domain" description="B5" evidence="19">
    <location>
        <begin position="401"/>
        <end position="476"/>
    </location>
</feature>
<dbReference type="Gene3D" id="3.30.930.10">
    <property type="entry name" value="Bira Bifunctional Protein, Domain 2"/>
    <property type="match status" value="1"/>
</dbReference>
<dbReference type="OrthoDB" id="9805455at2"/>
<keyword evidence="7 15" id="KW-0479">Metal-binding</keyword>
<dbReference type="InterPro" id="IPR009061">
    <property type="entry name" value="DNA-bd_dom_put_sf"/>
</dbReference>
<evidence type="ECO:0000256" key="9">
    <source>
        <dbReference type="ARBA" id="ARBA00022840"/>
    </source>
</evidence>
<dbReference type="Pfam" id="PF03147">
    <property type="entry name" value="FDX-ACB"/>
    <property type="match status" value="1"/>
</dbReference>
<evidence type="ECO:0000256" key="12">
    <source>
        <dbReference type="ARBA" id="ARBA00022917"/>
    </source>
</evidence>
<dbReference type="PROSITE" id="PS51447">
    <property type="entry name" value="FDX_ACB"/>
    <property type="match status" value="1"/>
</dbReference>
<evidence type="ECO:0000313" key="21">
    <source>
        <dbReference type="Proteomes" id="UP000233293"/>
    </source>
</evidence>
<evidence type="ECO:0000256" key="14">
    <source>
        <dbReference type="ARBA" id="ARBA00049255"/>
    </source>
</evidence>
<dbReference type="SUPFAM" id="SSF50249">
    <property type="entry name" value="Nucleic acid-binding proteins"/>
    <property type="match status" value="1"/>
</dbReference>
<dbReference type="Proteomes" id="UP000233293">
    <property type="component" value="Unassembled WGS sequence"/>
</dbReference>
<dbReference type="InterPro" id="IPR012340">
    <property type="entry name" value="NA-bd_OB-fold"/>
</dbReference>
<dbReference type="InterPro" id="IPR005146">
    <property type="entry name" value="B3/B4_tRNA-bd"/>
</dbReference>
<dbReference type="InterPro" id="IPR020825">
    <property type="entry name" value="Phe-tRNA_synthase-like_B3/B4"/>
</dbReference>
<keyword evidence="21" id="KW-1185">Reference proteome</keyword>
<evidence type="ECO:0000256" key="1">
    <source>
        <dbReference type="ARBA" id="ARBA00004496"/>
    </source>
</evidence>
<dbReference type="SMART" id="SM00874">
    <property type="entry name" value="B5"/>
    <property type="match status" value="1"/>
</dbReference>
<evidence type="ECO:0000256" key="7">
    <source>
        <dbReference type="ARBA" id="ARBA00022723"/>
    </source>
</evidence>
<dbReference type="Pfam" id="PF03484">
    <property type="entry name" value="B5"/>
    <property type="match status" value="1"/>
</dbReference>
<evidence type="ECO:0000256" key="8">
    <source>
        <dbReference type="ARBA" id="ARBA00022741"/>
    </source>
</evidence>
<feature type="binding site" evidence="15">
    <location>
        <position position="460"/>
    </location>
    <ligand>
        <name>Mg(2+)</name>
        <dbReference type="ChEBI" id="CHEBI:18420"/>
        <note>shared with alpha subunit</note>
    </ligand>
</feature>
<dbReference type="GO" id="GO:0005524">
    <property type="term" value="F:ATP binding"/>
    <property type="evidence" value="ECO:0007669"/>
    <property type="project" value="UniProtKB-UniRule"/>
</dbReference>
<dbReference type="AlphaFoldDB" id="A0A2N3PQR2"/>
<dbReference type="GO" id="GO:0006432">
    <property type="term" value="P:phenylalanyl-tRNA aminoacylation"/>
    <property type="evidence" value="ECO:0007669"/>
    <property type="project" value="UniProtKB-UniRule"/>
</dbReference>
<dbReference type="GO" id="GO:0000049">
    <property type="term" value="F:tRNA binding"/>
    <property type="evidence" value="ECO:0007669"/>
    <property type="project" value="UniProtKB-UniRule"/>
</dbReference>
<evidence type="ECO:0000259" key="17">
    <source>
        <dbReference type="PROSITE" id="PS50886"/>
    </source>
</evidence>
<evidence type="ECO:0000259" key="18">
    <source>
        <dbReference type="PROSITE" id="PS51447"/>
    </source>
</evidence>
<dbReference type="SUPFAM" id="SSF54991">
    <property type="entry name" value="Anticodon-binding domain of PheRS"/>
    <property type="match status" value="1"/>
</dbReference>
<dbReference type="NCBIfam" id="TIGR00472">
    <property type="entry name" value="pheT_bact"/>
    <property type="match status" value="1"/>
</dbReference>
<dbReference type="CDD" id="cd02796">
    <property type="entry name" value="tRNA_bind_bactPheRS"/>
    <property type="match status" value="1"/>
</dbReference>
<evidence type="ECO:0000256" key="15">
    <source>
        <dbReference type="HAMAP-Rule" id="MF_00283"/>
    </source>
</evidence>
<keyword evidence="8 15" id="KW-0547">Nucleotide-binding</keyword>
<dbReference type="Gene3D" id="3.30.70.380">
    <property type="entry name" value="Ferrodoxin-fold anticodon-binding domain"/>
    <property type="match status" value="1"/>
</dbReference>
<keyword evidence="9 15" id="KW-0067">ATP-binding</keyword>
<feature type="binding site" evidence="15">
    <location>
        <position position="454"/>
    </location>
    <ligand>
        <name>Mg(2+)</name>
        <dbReference type="ChEBI" id="CHEBI:18420"/>
        <note>shared with alpha subunit</note>
    </ligand>
</feature>
<dbReference type="CDD" id="cd00769">
    <property type="entry name" value="PheRS_beta_core"/>
    <property type="match status" value="1"/>
</dbReference>
<dbReference type="Pfam" id="PF01588">
    <property type="entry name" value="tRNA_bind"/>
    <property type="match status" value="1"/>
</dbReference>
<accession>A0A2N3PQR2</accession>
<keyword evidence="11 16" id="KW-0694">RNA-binding</keyword>
<dbReference type="SUPFAM" id="SSF56037">
    <property type="entry name" value="PheT/TilS domain"/>
    <property type="match status" value="1"/>
</dbReference>
<evidence type="ECO:0000256" key="2">
    <source>
        <dbReference type="ARBA" id="ARBA00008653"/>
    </source>
</evidence>
<evidence type="ECO:0000313" key="20">
    <source>
        <dbReference type="EMBL" id="PKU22743.1"/>
    </source>
</evidence>
<comment type="catalytic activity">
    <reaction evidence="14 15">
        <text>tRNA(Phe) + L-phenylalanine + ATP = L-phenylalanyl-tRNA(Phe) + AMP + diphosphate + H(+)</text>
        <dbReference type="Rhea" id="RHEA:19413"/>
        <dbReference type="Rhea" id="RHEA-COMP:9668"/>
        <dbReference type="Rhea" id="RHEA-COMP:9699"/>
        <dbReference type="ChEBI" id="CHEBI:15378"/>
        <dbReference type="ChEBI" id="CHEBI:30616"/>
        <dbReference type="ChEBI" id="CHEBI:33019"/>
        <dbReference type="ChEBI" id="CHEBI:58095"/>
        <dbReference type="ChEBI" id="CHEBI:78442"/>
        <dbReference type="ChEBI" id="CHEBI:78531"/>
        <dbReference type="ChEBI" id="CHEBI:456215"/>
        <dbReference type="EC" id="6.1.1.20"/>
    </reaction>
</comment>
<name>A0A2N3PQR2_9PROT</name>
<dbReference type="GO" id="GO:0004826">
    <property type="term" value="F:phenylalanine-tRNA ligase activity"/>
    <property type="evidence" value="ECO:0007669"/>
    <property type="project" value="UniProtKB-UniRule"/>
</dbReference>
<keyword evidence="4 15" id="KW-0963">Cytoplasm</keyword>
<evidence type="ECO:0000256" key="6">
    <source>
        <dbReference type="ARBA" id="ARBA00022598"/>
    </source>
</evidence>
<evidence type="ECO:0000256" key="10">
    <source>
        <dbReference type="ARBA" id="ARBA00022842"/>
    </source>
</evidence>
<dbReference type="InterPro" id="IPR002547">
    <property type="entry name" value="tRNA-bd_dom"/>
</dbReference>
<comment type="cofactor">
    <cofactor evidence="15">
        <name>Mg(2+)</name>
        <dbReference type="ChEBI" id="CHEBI:18420"/>
    </cofactor>
    <text evidence="15">Binds 2 magnesium ions per tetramer.</text>
</comment>
<dbReference type="InterPro" id="IPR004532">
    <property type="entry name" value="Phe-tRNA-ligase_IIc_bsu_bact"/>
</dbReference>